<protein>
    <submittedName>
        <fullName evidence="3">Peptidoglycan/LPS O-acetylase OafA/YrhL</fullName>
    </submittedName>
</protein>
<feature type="transmembrane region" description="Helical" evidence="1">
    <location>
        <begin position="186"/>
        <end position="204"/>
    </location>
</feature>
<feature type="transmembrane region" description="Helical" evidence="1">
    <location>
        <begin position="314"/>
        <end position="335"/>
    </location>
</feature>
<dbReference type="PANTHER" id="PTHR23028">
    <property type="entry name" value="ACETYLTRANSFERASE"/>
    <property type="match status" value="1"/>
</dbReference>
<feature type="transmembrane region" description="Helical" evidence="1">
    <location>
        <begin position="133"/>
        <end position="150"/>
    </location>
</feature>
<feature type="transmembrane region" description="Helical" evidence="1">
    <location>
        <begin position="47"/>
        <end position="67"/>
    </location>
</feature>
<gene>
    <name evidence="3" type="ORF">C8J25_105103</name>
</gene>
<dbReference type="InterPro" id="IPR050879">
    <property type="entry name" value="Acyltransferase_3"/>
</dbReference>
<organism evidence="3 4">
    <name type="scientific">Sphingomonas faeni</name>
    <dbReference type="NCBI Taxonomy" id="185950"/>
    <lineage>
        <taxon>Bacteria</taxon>
        <taxon>Pseudomonadati</taxon>
        <taxon>Pseudomonadota</taxon>
        <taxon>Alphaproteobacteria</taxon>
        <taxon>Sphingomonadales</taxon>
        <taxon>Sphingomonadaceae</taxon>
        <taxon>Sphingomonas</taxon>
    </lineage>
</organism>
<accession>A0A2T5U4B4</accession>
<keyword evidence="1" id="KW-1133">Transmembrane helix</keyword>
<reference evidence="3 4" key="1">
    <citation type="submission" date="2018-04" db="EMBL/GenBank/DDBJ databases">
        <title>Genomic Encyclopedia of Type Strains, Phase III (KMG-III): the genomes of soil and plant-associated and newly described type strains.</title>
        <authorList>
            <person name="Whitman W."/>
        </authorList>
    </citation>
    <scope>NUCLEOTIDE SEQUENCE [LARGE SCALE GENOMIC DNA]</scope>
    <source>
        <strain evidence="3 4">MA-olki</strain>
    </source>
</reference>
<comment type="caution">
    <text evidence="3">The sequence shown here is derived from an EMBL/GenBank/DDBJ whole genome shotgun (WGS) entry which is preliminary data.</text>
</comment>
<dbReference type="Pfam" id="PF01757">
    <property type="entry name" value="Acyl_transf_3"/>
    <property type="match status" value="1"/>
</dbReference>
<dbReference type="PANTHER" id="PTHR23028:SF131">
    <property type="entry name" value="BLR2367 PROTEIN"/>
    <property type="match status" value="1"/>
</dbReference>
<feature type="transmembrane region" description="Helical" evidence="1">
    <location>
        <begin position="288"/>
        <end position="308"/>
    </location>
</feature>
<feature type="domain" description="Acyltransferase 3" evidence="2">
    <location>
        <begin position="9"/>
        <end position="326"/>
    </location>
</feature>
<dbReference type="EMBL" id="QAYE01000005">
    <property type="protein sequence ID" value="PTW46323.1"/>
    <property type="molecule type" value="Genomic_DNA"/>
</dbReference>
<proteinExistence type="predicted"/>
<dbReference type="GO" id="GO:0016020">
    <property type="term" value="C:membrane"/>
    <property type="evidence" value="ECO:0007669"/>
    <property type="project" value="TreeGrafter"/>
</dbReference>
<dbReference type="Proteomes" id="UP000244013">
    <property type="component" value="Unassembled WGS sequence"/>
</dbReference>
<sequence>MTSSRIAPIQWLRALAATLVLLMHASDMIDSGPVALTGKFVPSVPNLSMFGASGVDLFFVISGFVMAQSLATADADSWRFLAKRWLRIVPLFACVSAVYMMIMHDPLTVAAAWMSITVLPVLDGAGYHVPALYPGWTLGFEFAFYAIVAVAMRAPQRRVETLLALTVALALIGSVVHPGWAPLRLLLNPLLLEFVLGVGVWMAWHSGISARYATPALVIGTVLLVVGIAFGLGVPLSLQIEVAVAGTSGLARTWTWGIPWALVVVGVIDTSAEGRFERIIARVGDASYSTYLTHPCLIALLWMVGGHAPTMSPYLFALAFIVASTMLGLVVHRWIERPLLARLQRRPSVSIGRAPALA</sequence>
<feature type="transmembrane region" description="Helical" evidence="1">
    <location>
        <begin position="216"/>
        <end position="238"/>
    </location>
</feature>
<dbReference type="InterPro" id="IPR002656">
    <property type="entry name" value="Acyl_transf_3_dom"/>
</dbReference>
<keyword evidence="1" id="KW-0472">Membrane</keyword>
<feature type="transmembrane region" description="Helical" evidence="1">
    <location>
        <begin position="88"/>
        <end position="113"/>
    </location>
</feature>
<dbReference type="GeneID" id="91006158"/>
<feature type="transmembrane region" description="Helical" evidence="1">
    <location>
        <begin position="162"/>
        <end position="180"/>
    </location>
</feature>
<evidence type="ECO:0000256" key="1">
    <source>
        <dbReference type="SAM" id="Phobius"/>
    </source>
</evidence>
<dbReference type="AlphaFoldDB" id="A0A2T5U4B4"/>
<dbReference type="RefSeq" id="WP_107954408.1">
    <property type="nucleotide sequence ID" value="NZ_QAYE01000005.1"/>
</dbReference>
<dbReference type="OrthoDB" id="9767863at2"/>
<keyword evidence="1" id="KW-0812">Transmembrane</keyword>
<name>A0A2T5U4B4_9SPHN</name>
<dbReference type="GO" id="GO:0000271">
    <property type="term" value="P:polysaccharide biosynthetic process"/>
    <property type="evidence" value="ECO:0007669"/>
    <property type="project" value="TreeGrafter"/>
</dbReference>
<evidence type="ECO:0000259" key="2">
    <source>
        <dbReference type="Pfam" id="PF01757"/>
    </source>
</evidence>
<evidence type="ECO:0000313" key="4">
    <source>
        <dbReference type="Proteomes" id="UP000244013"/>
    </source>
</evidence>
<dbReference type="GO" id="GO:0016747">
    <property type="term" value="F:acyltransferase activity, transferring groups other than amino-acyl groups"/>
    <property type="evidence" value="ECO:0007669"/>
    <property type="project" value="InterPro"/>
</dbReference>
<evidence type="ECO:0000313" key="3">
    <source>
        <dbReference type="EMBL" id="PTW46323.1"/>
    </source>
</evidence>